<dbReference type="AlphaFoldDB" id="A0A540NIS5"/>
<organism evidence="4 5">
    <name type="scientific">Malus baccata</name>
    <name type="common">Siberian crab apple</name>
    <name type="synonym">Pyrus baccata</name>
    <dbReference type="NCBI Taxonomy" id="106549"/>
    <lineage>
        <taxon>Eukaryota</taxon>
        <taxon>Viridiplantae</taxon>
        <taxon>Streptophyta</taxon>
        <taxon>Embryophyta</taxon>
        <taxon>Tracheophyta</taxon>
        <taxon>Spermatophyta</taxon>
        <taxon>Magnoliopsida</taxon>
        <taxon>eudicotyledons</taxon>
        <taxon>Gunneridae</taxon>
        <taxon>Pentapetalae</taxon>
        <taxon>rosids</taxon>
        <taxon>fabids</taxon>
        <taxon>Rosales</taxon>
        <taxon>Rosaceae</taxon>
        <taxon>Amygdaloideae</taxon>
        <taxon>Maleae</taxon>
        <taxon>Malus</taxon>
    </lineage>
</organism>
<dbReference type="EMBL" id="VIEB01000034">
    <property type="protein sequence ID" value="TQE10958.1"/>
    <property type="molecule type" value="Genomic_DNA"/>
</dbReference>
<dbReference type="InterPro" id="IPR011684">
    <property type="entry name" value="NAB"/>
</dbReference>
<reference evidence="4 5" key="1">
    <citation type="journal article" date="2019" name="G3 (Bethesda)">
        <title>Sequencing of a Wild Apple (Malus baccata) Genome Unravels the Differences Between Cultivated and Wild Apple Species Regarding Disease Resistance and Cold Tolerance.</title>
        <authorList>
            <person name="Chen X."/>
        </authorList>
    </citation>
    <scope>NUCLEOTIDE SEQUENCE [LARGE SCALE GENOMIC DNA]</scope>
    <source>
        <strain evidence="5">cv. Shandingzi</strain>
        <tissue evidence="4">Leaves</tissue>
    </source>
</reference>
<dbReference type="GO" id="GO:0005774">
    <property type="term" value="C:vacuolar membrane"/>
    <property type="evidence" value="ECO:0007669"/>
    <property type="project" value="TreeGrafter"/>
</dbReference>
<keyword evidence="1" id="KW-0175">Coiled coil</keyword>
<comment type="caution">
    <text evidence="4">The sequence shown here is derived from an EMBL/GenBank/DDBJ whole genome shotgun (WGS) entry which is preliminary data.</text>
</comment>
<sequence length="154" mass="18200">MQQMTQWWLYESHSISKSSPWLQTTLSELEHKTEAMLKLIQEEPDSFAQCAEMYYKKRPKLISIVEEFYHIHRSLAERYDQVKSDSGTRLLTTIGSPFSSTKCYSEKSMSVVDLSFDSHTKTCDEPERSLPSLKLMILNWRMNPELMKKQKRMH</sequence>
<protein>
    <recommendedName>
        <fullName evidence="3">NAB domain-containing protein</fullName>
    </recommendedName>
</protein>
<evidence type="ECO:0000313" key="5">
    <source>
        <dbReference type="Proteomes" id="UP000315295"/>
    </source>
</evidence>
<dbReference type="Proteomes" id="UP000315295">
    <property type="component" value="Unassembled WGS sequence"/>
</dbReference>
<feature type="domain" description="NAB" evidence="3">
    <location>
        <begin position="4"/>
        <end position="86"/>
    </location>
</feature>
<dbReference type="GO" id="GO:0003779">
    <property type="term" value="F:actin binding"/>
    <property type="evidence" value="ECO:0007669"/>
    <property type="project" value="InterPro"/>
</dbReference>
<dbReference type="PANTHER" id="PTHR32258:SF28">
    <property type="entry name" value="PROTEIN NETWORKED 3A-RELATED"/>
    <property type="match status" value="1"/>
</dbReference>
<dbReference type="PANTHER" id="PTHR32258">
    <property type="entry name" value="PROTEIN NETWORKED 4A"/>
    <property type="match status" value="1"/>
</dbReference>
<evidence type="ECO:0000256" key="1">
    <source>
        <dbReference type="ARBA" id="ARBA00023054"/>
    </source>
</evidence>
<evidence type="ECO:0000313" key="4">
    <source>
        <dbReference type="EMBL" id="TQE10958.1"/>
    </source>
</evidence>
<dbReference type="InterPro" id="IPR051861">
    <property type="entry name" value="NET_actin-binding_domain"/>
</dbReference>
<dbReference type="PROSITE" id="PS51774">
    <property type="entry name" value="NAB"/>
    <property type="match status" value="1"/>
</dbReference>
<evidence type="ECO:0000259" key="3">
    <source>
        <dbReference type="PROSITE" id="PS51774"/>
    </source>
</evidence>
<proteinExistence type="inferred from homology"/>
<keyword evidence="5" id="KW-1185">Reference proteome</keyword>
<name>A0A540NIS5_MALBA</name>
<dbReference type="Pfam" id="PF07765">
    <property type="entry name" value="KIP1"/>
    <property type="match status" value="1"/>
</dbReference>
<comment type="similarity">
    <text evidence="2">Belongs to the NET family.</text>
</comment>
<accession>A0A540NIS5</accession>
<dbReference type="STRING" id="106549.A0A540NIS5"/>
<gene>
    <name evidence="4" type="ORF">C1H46_003373</name>
</gene>
<evidence type="ECO:0000256" key="2">
    <source>
        <dbReference type="ARBA" id="ARBA00038006"/>
    </source>
</evidence>